<name>A0A368U8U1_9GAMM</name>
<accession>A0A368U8U1</accession>
<dbReference type="EMBL" id="QPIJ01000001">
    <property type="protein sequence ID" value="RCV93608.1"/>
    <property type="molecule type" value="Genomic_DNA"/>
</dbReference>
<evidence type="ECO:0000256" key="1">
    <source>
        <dbReference type="SAM" id="SignalP"/>
    </source>
</evidence>
<dbReference type="Proteomes" id="UP000253204">
    <property type="component" value="Unassembled WGS sequence"/>
</dbReference>
<gene>
    <name evidence="2" type="ORF">DU506_00190</name>
</gene>
<keyword evidence="3" id="KW-1185">Reference proteome</keyword>
<dbReference type="PROSITE" id="PS51257">
    <property type="entry name" value="PROKAR_LIPOPROTEIN"/>
    <property type="match status" value="1"/>
</dbReference>
<organism evidence="2 3">
    <name type="scientific">Vreelandella rituensis</name>
    <dbReference type="NCBI Taxonomy" id="2282306"/>
    <lineage>
        <taxon>Bacteria</taxon>
        <taxon>Pseudomonadati</taxon>
        <taxon>Pseudomonadota</taxon>
        <taxon>Gammaproteobacteria</taxon>
        <taxon>Oceanospirillales</taxon>
        <taxon>Halomonadaceae</taxon>
        <taxon>Vreelandella</taxon>
    </lineage>
</organism>
<proteinExistence type="predicted"/>
<comment type="caution">
    <text evidence="2">The sequence shown here is derived from an EMBL/GenBank/DDBJ whole genome shotgun (WGS) entry which is preliminary data.</text>
</comment>
<sequence length="532" mass="58359">MFRYLSRPPVVASLVLALGSLTGCAGSPDAALSQPGLTAATPLKALTDKEQFAGQAVSQLADASGKVDETGGWERQTGTLYRSEIDRFEGGFAQAPGLGFSGVISRQYTLGDRDTLADARRHLQEEILQEGIRQAGAYVSRQEVLDHTGMLEETLTVLTAANLERETLNEEVTTSVGGRPVLTLRVRVSTDGEALAARVASLHQDRRAQEALVRVGMENDRLRRQLQHRTLADLKQTPNGKLNADLPVVESPVLPKVSSGQGQAELPVAGRPPGGFSKTLVPSQAFIPEHSGMRLLPESQQPLYQLGVVEDFNEWWRRQRVNSEMADKLLSSFKRQLDFEIDKATNPGERHASYRVRVQGLDINRLQGLVSQAWGFPFAGKRWVAQDDIERMTPAEEVNFWTAWWAYASTPLGLDVTLDSRRKGGVSGFNETVGHYLVAPVRLAQGADGNPVIAAIIEMDDLAPDNIRKSGRLPEGVALAVIDFAVNERVTMSSQGDLHITFRSRDARVVPARIVPRLTTRNPRGSRNVRLL</sequence>
<evidence type="ECO:0000313" key="3">
    <source>
        <dbReference type="Proteomes" id="UP000253204"/>
    </source>
</evidence>
<dbReference type="OrthoDB" id="7061201at2"/>
<feature type="chain" id="PRO_5016680079" evidence="1">
    <location>
        <begin position="26"/>
        <end position="532"/>
    </location>
</feature>
<dbReference type="AlphaFoldDB" id="A0A368U8U1"/>
<dbReference type="RefSeq" id="WP_114484936.1">
    <property type="nucleotide sequence ID" value="NZ_CBCSHM010000005.1"/>
</dbReference>
<evidence type="ECO:0000313" key="2">
    <source>
        <dbReference type="EMBL" id="RCV93608.1"/>
    </source>
</evidence>
<protein>
    <submittedName>
        <fullName evidence="2">Uncharacterized protein</fullName>
    </submittedName>
</protein>
<keyword evidence="1" id="KW-0732">Signal</keyword>
<feature type="signal peptide" evidence="1">
    <location>
        <begin position="1"/>
        <end position="25"/>
    </location>
</feature>
<reference evidence="2 3" key="1">
    <citation type="submission" date="2018-07" db="EMBL/GenBank/DDBJ databases">
        <title>Halomonas rutogse sp. nov., isolated from Lake TangqianCo on Tibetan Plateau.</title>
        <authorList>
            <person name="Lu H."/>
            <person name="Xing P."/>
            <person name="Wu Q."/>
        </authorList>
    </citation>
    <scope>NUCLEOTIDE SEQUENCE [LARGE SCALE GENOMIC DNA]</scope>
    <source>
        <strain evidence="2 3">TQ8S</strain>
    </source>
</reference>